<evidence type="ECO:0000313" key="1">
    <source>
        <dbReference type="EMBL" id="KAI8583128.1"/>
    </source>
</evidence>
<dbReference type="Pfam" id="PF11093">
    <property type="entry name" value="Mitochondr_Som1"/>
    <property type="match status" value="1"/>
</dbReference>
<gene>
    <name evidence="1" type="ORF">K450DRAFT_224353</name>
</gene>
<sequence length="67" mass="7474">MTEHTDKKPAPLPKGCELLEVLQYQCEIGPAQVICNPFVRVFARCQGSPLYEVTPVDHADDPLYSTL</sequence>
<reference evidence="1" key="1">
    <citation type="submission" date="2021-06" db="EMBL/GenBank/DDBJ databases">
        <authorList>
            <consortium name="DOE Joint Genome Institute"/>
            <person name="Mondo S.J."/>
            <person name="Amses K.R."/>
            <person name="Simmons D.R."/>
            <person name="Longcore J.E."/>
            <person name="Seto K."/>
            <person name="Alves G.H."/>
            <person name="Bonds A.E."/>
            <person name="Quandt C.A."/>
            <person name="Davis W.J."/>
            <person name="Chang Y."/>
            <person name="Letcher P.M."/>
            <person name="Powell M.J."/>
            <person name="Kuo A."/>
            <person name="Labutti K."/>
            <person name="Pangilinan J."/>
            <person name="Andreopoulos W."/>
            <person name="Tritt A."/>
            <person name="Riley R."/>
            <person name="Hundley H."/>
            <person name="Johnson J."/>
            <person name="Lipzen A."/>
            <person name="Barry K."/>
            <person name="Berbee M.L."/>
            <person name="Buchler N.E."/>
            <person name="Grigoriev I.V."/>
            <person name="Spatafora J.W."/>
            <person name="Stajich J.E."/>
            <person name="James T.Y."/>
        </authorList>
    </citation>
    <scope>NUCLEOTIDE SEQUENCE</scope>
    <source>
        <strain evidence="1">AG</strain>
    </source>
</reference>
<evidence type="ECO:0000313" key="2">
    <source>
        <dbReference type="Proteomes" id="UP001206595"/>
    </source>
</evidence>
<protein>
    <submittedName>
        <fullName evidence="1">Uncharacterized protein</fullName>
    </submittedName>
</protein>
<dbReference type="GeneID" id="75911549"/>
<dbReference type="EMBL" id="MU620897">
    <property type="protein sequence ID" value="KAI8583128.1"/>
    <property type="molecule type" value="Genomic_DNA"/>
</dbReference>
<reference evidence="1" key="2">
    <citation type="journal article" date="2022" name="Proc. Natl. Acad. Sci. U.S.A.">
        <title>Diploid-dominant life cycles characterize the early evolution of Fungi.</title>
        <authorList>
            <person name="Amses K.R."/>
            <person name="Simmons D.R."/>
            <person name="Longcore J.E."/>
            <person name="Mondo S.J."/>
            <person name="Seto K."/>
            <person name="Jeronimo G.H."/>
            <person name="Bonds A.E."/>
            <person name="Quandt C.A."/>
            <person name="Davis W.J."/>
            <person name="Chang Y."/>
            <person name="Federici B.A."/>
            <person name="Kuo A."/>
            <person name="LaButti K."/>
            <person name="Pangilinan J."/>
            <person name="Andreopoulos W."/>
            <person name="Tritt A."/>
            <person name="Riley R."/>
            <person name="Hundley H."/>
            <person name="Johnson J."/>
            <person name="Lipzen A."/>
            <person name="Barry K."/>
            <person name="Lang B.F."/>
            <person name="Cuomo C.A."/>
            <person name="Buchler N.E."/>
            <person name="Grigoriev I.V."/>
            <person name="Spatafora J.W."/>
            <person name="Stajich J.E."/>
            <person name="James T.Y."/>
        </authorList>
    </citation>
    <scope>NUCLEOTIDE SEQUENCE</scope>
    <source>
        <strain evidence="1">AG</strain>
    </source>
</reference>
<dbReference type="Proteomes" id="UP001206595">
    <property type="component" value="Unassembled WGS sequence"/>
</dbReference>
<organism evidence="1 2">
    <name type="scientific">Umbelopsis ramanniana AG</name>
    <dbReference type="NCBI Taxonomy" id="1314678"/>
    <lineage>
        <taxon>Eukaryota</taxon>
        <taxon>Fungi</taxon>
        <taxon>Fungi incertae sedis</taxon>
        <taxon>Mucoromycota</taxon>
        <taxon>Mucoromycotina</taxon>
        <taxon>Umbelopsidomycetes</taxon>
        <taxon>Umbelopsidales</taxon>
        <taxon>Umbelopsidaceae</taxon>
        <taxon>Umbelopsis</taxon>
    </lineage>
</organism>
<dbReference type="GO" id="GO:0042720">
    <property type="term" value="C:mitochondrial inner membrane peptidase complex"/>
    <property type="evidence" value="ECO:0007669"/>
    <property type="project" value="InterPro"/>
</dbReference>
<dbReference type="InterPro" id="IPR024645">
    <property type="entry name" value="Mitochondr_Som1"/>
</dbReference>
<proteinExistence type="predicted"/>
<comment type="caution">
    <text evidence="1">The sequence shown here is derived from an EMBL/GenBank/DDBJ whole genome shotgun (WGS) entry which is preliminary data.</text>
</comment>
<keyword evidence="2" id="KW-1185">Reference proteome</keyword>
<dbReference type="AlphaFoldDB" id="A0AAD5HIC6"/>
<name>A0AAD5HIC6_UMBRA</name>
<accession>A0AAD5HIC6</accession>
<dbReference type="RefSeq" id="XP_051448132.1">
    <property type="nucleotide sequence ID" value="XM_051586201.1"/>
</dbReference>